<evidence type="ECO:0000256" key="1">
    <source>
        <dbReference type="SAM" id="Coils"/>
    </source>
</evidence>
<dbReference type="EMBL" id="JAACVF010000156">
    <property type="protein sequence ID" value="NCN65532.1"/>
    <property type="molecule type" value="Genomic_DNA"/>
</dbReference>
<dbReference type="Pfam" id="PF04312">
    <property type="entry name" value="DUF460"/>
    <property type="match status" value="1"/>
</dbReference>
<evidence type="ECO:0000313" key="2">
    <source>
        <dbReference type="EMBL" id="NCN65532.1"/>
    </source>
</evidence>
<keyword evidence="1" id="KW-0175">Coiled coil</keyword>
<evidence type="ECO:0000313" key="4">
    <source>
        <dbReference type="Proteomes" id="UP000768163"/>
    </source>
</evidence>
<organism evidence="2 4">
    <name type="scientific">Candidatus Altarchaeum hamiconexum</name>
    <dbReference type="NCBI Taxonomy" id="1803513"/>
    <lineage>
        <taxon>Archaea</taxon>
        <taxon>Candidatus Altarchaeota</taxon>
        <taxon>Candidatus Altiarchaeia</taxon>
        <taxon>Candidatus Altarchaeales</taxon>
        <taxon>Candidatus Altarchaeaceae</taxon>
        <taxon>Candidatus Altarchaeum</taxon>
    </lineage>
</organism>
<dbReference type="PANTHER" id="PTHR40707">
    <property type="entry name" value="POSSIBLE NUCLEASE OF RNASE H FOLD, RUVC/YQGF FAMILY"/>
    <property type="match status" value="1"/>
</dbReference>
<dbReference type="PANTHER" id="PTHR40707:SF1">
    <property type="entry name" value="DUF460 DOMAIN-CONTAINING PROTEIN"/>
    <property type="match status" value="1"/>
</dbReference>
<gene>
    <name evidence="3" type="ORF">GW779_00535</name>
    <name evidence="2" type="ORF">GW910_05695</name>
</gene>
<feature type="coiled-coil region" evidence="1">
    <location>
        <begin position="180"/>
        <end position="235"/>
    </location>
</feature>
<comment type="caution">
    <text evidence="2">The sequence shown here is derived from an EMBL/GenBank/DDBJ whole genome shotgun (WGS) entry which is preliminary data.</text>
</comment>
<dbReference type="AlphaFoldDB" id="A0A8J7Z1U6"/>
<accession>A0A8J7Z1U6</accession>
<reference evidence="2" key="1">
    <citation type="submission" date="2019-11" db="EMBL/GenBank/DDBJ databases">
        <title>Lipid analysis of CO2-rich subsurface aquifers suggests an autotrophy-based deep biosphere with lysolipids enriched in CPR bacteria.</title>
        <authorList>
            <person name="Probst A.J."/>
            <person name="Elling F.J."/>
            <person name="Castelle C.J."/>
            <person name="Zhu Q."/>
            <person name="Elvert M."/>
            <person name="Birarda G."/>
            <person name="Holman H.-Y."/>
            <person name="Lane K.R."/>
            <person name="Ladd B."/>
            <person name="Ryan M.C."/>
            <person name="Woyke T."/>
            <person name="Hinrichs K.-U."/>
            <person name="Banfield J.F."/>
        </authorList>
    </citation>
    <scope>NUCLEOTIDE SEQUENCE</scope>
    <source>
        <strain evidence="2">CG_2015-01_33_1645</strain>
        <strain evidence="3">CG_2015-04_33_537</strain>
    </source>
</reference>
<protein>
    <submittedName>
        <fullName evidence="2">DUF460 domain-containing protein</fullName>
    </submittedName>
</protein>
<evidence type="ECO:0000313" key="3">
    <source>
        <dbReference type="EMBL" id="NCS90901.1"/>
    </source>
</evidence>
<name>A0A8J7Z1U6_9ARCH</name>
<proteinExistence type="predicted"/>
<dbReference type="EMBL" id="JAACQH010000008">
    <property type="protein sequence ID" value="NCS90901.1"/>
    <property type="molecule type" value="Genomic_DNA"/>
</dbReference>
<dbReference type="Proteomes" id="UP000738826">
    <property type="component" value="Unassembled WGS sequence"/>
</dbReference>
<dbReference type="InterPro" id="IPR007408">
    <property type="entry name" value="DUF460"/>
</dbReference>
<dbReference type="Proteomes" id="UP000768163">
    <property type="component" value="Unassembled WGS sequence"/>
</dbReference>
<sequence length="362" mass="41697">MYLVVGFDPGTSVGIGIINFKGDVVDIFSGKNMGINEVVAHIINFGTTALVASDVDHIPYTLYKVATALDAKIFIPENSISVSEKVFLTRNVRYRDAHQRDALSAALYAYKRYKNLFEKIKNMGYGDDVKAMVIKGKSIAEAIAITYSEPEEREEGKNRTDIRDISKDSEAYFEISRENFADLKEHLRILEKANKILKTEIATKDIETENLKEQIKGLEREKKFKSEKCRTDEEKFEKMAMEISFKGIKEQLKNAEDVIKRFENFYEKIGKGEIYLVGKYPEIFNGLTYIDKHDVISQSDTGRIEIAFTKKRITNCKNVSPQKLKEISDIYYIERNDLEEIRKSSDIESIIEEYRKARKFTC</sequence>